<accession>A0A4Y7PYN5</accession>
<evidence type="ECO:0000313" key="2">
    <source>
        <dbReference type="Proteomes" id="UP000294933"/>
    </source>
</evidence>
<dbReference type="EMBL" id="ML170187">
    <property type="protein sequence ID" value="TDL20504.1"/>
    <property type="molecule type" value="Genomic_DNA"/>
</dbReference>
<gene>
    <name evidence="1" type="ORF">BD410DRAFT_700323</name>
</gene>
<evidence type="ECO:0000313" key="1">
    <source>
        <dbReference type="EMBL" id="TDL20504.1"/>
    </source>
</evidence>
<proteinExistence type="predicted"/>
<protein>
    <submittedName>
        <fullName evidence="1">Uncharacterized protein</fullName>
    </submittedName>
</protein>
<dbReference type="InterPro" id="IPR036397">
    <property type="entry name" value="RNaseH_sf"/>
</dbReference>
<keyword evidence="2" id="KW-1185">Reference proteome</keyword>
<organism evidence="1 2">
    <name type="scientific">Rickenella mellea</name>
    <dbReference type="NCBI Taxonomy" id="50990"/>
    <lineage>
        <taxon>Eukaryota</taxon>
        <taxon>Fungi</taxon>
        <taxon>Dikarya</taxon>
        <taxon>Basidiomycota</taxon>
        <taxon>Agaricomycotina</taxon>
        <taxon>Agaricomycetes</taxon>
        <taxon>Hymenochaetales</taxon>
        <taxon>Rickenellaceae</taxon>
        <taxon>Rickenella</taxon>
    </lineage>
</organism>
<feature type="non-terminal residue" evidence="1">
    <location>
        <position position="84"/>
    </location>
</feature>
<dbReference type="Gene3D" id="3.30.420.10">
    <property type="entry name" value="Ribonuclease H-like superfamily/Ribonuclease H"/>
    <property type="match status" value="1"/>
</dbReference>
<dbReference type="GO" id="GO:0003676">
    <property type="term" value="F:nucleic acid binding"/>
    <property type="evidence" value="ECO:0007669"/>
    <property type="project" value="InterPro"/>
</dbReference>
<dbReference type="AlphaFoldDB" id="A0A4Y7PYN5"/>
<dbReference type="STRING" id="50990.A0A4Y7PYN5"/>
<dbReference type="VEuPathDB" id="FungiDB:BD410DRAFT_700323"/>
<name>A0A4Y7PYN5_9AGAM</name>
<feature type="non-terminal residue" evidence="1">
    <location>
        <position position="1"/>
    </location>
</feature>
<reference evidence="1 2" key="1">
    <citation type="submission" date="2018-06" db="EMBL/GenBank/DDBJ databases">
        <title>A transcriptomic atlas of mushroom development highlights an independent origin of complex multicellularity.</title>
        <authorList>
            <consortium name="DOE Joint Genome Institute"/>
            <person name="Krizsan K."/>
            <person name="Almasi E."/>
            <person name="Merenyi Z."/>
            <person name="Sahu N."/>
            <person name="Viragh M."/>
            <person name="Koszo T."/>
            <person name="Mondo S."/>
            <person name="Kiss B."/>
            <person name="Balint B."/>
            <person name="Kues U."/>
            <person name="Barry K."/>
            <person name="Hegedus J.C."/>
            <person name="Henrissat B."/>
            <person name="Johnson J."/>
            <person name="Lipzen A."/>
            <person name="Ohm R."/>
            <person name="Nagy I."/>
            <person name="Pangilinan J."/>
            <person name="Yan J."/>
            <person name="Xiong Y."/>
            <person name="Grigoriev I.V."/>
            <person name="Hibbett D.S."/>
            <person name="Nagy L.G."/>
        </authorList>
    </citation>
    <scope>NUCLEOTIDE SEQUENCE [LARGE SCALE GENOMIC DNA]</scope>
    <source>
        <strain evidence="1 2">SZMC22713</strain>
    </source>
</reference>
<sequence length="84" mass="9551">IRDSIVKACDDDISRWPTVCPHVFWADRVTIRRSTGHSPFFMAHGVEPLLPFDIVHATYLVPLLSTPLTTVDLLALRARALERR</sequence>
<dbReference type="OrthoDB" id="446925at2759"/>
<dbReference type="Proteomes" id="UP000294933">
    <property type="component" value="Unassembled WGS sequence"/>
</dbReference>